<dbReference type="PROSITE" id="PS51779">
    <property type="entry name" value="POTRA"/>
    <property type="match status" value="1"/>
</dbReference>
<keyword evidence="6 9" id="KW-1133">Transmembrane helix</keyword>
<comment type="subcellular location">
    <subcellularLocation>
        <location evidence="9">Cell inner membrane</location>
        <topology evidence="9">Single-pass type II membrane protein</topology>
    </subcellularLocation>
    <subcellularLocation>
        <location evidence="1">Membrane</location>
    </subcellularLocation>
    <text evidence="9">Localizes to the division septum.</text>
</comment>
<sequence>MRSLSLATHPQASAADGPPKVLLRGERAARGSFRLRLPLDRPPPFGLEIALTLAVLFGAAGYGSIRGGQFQDFVARHGSVGDVAARALGFGVDMVTVSGAAHMSEARLLTIAGVTATDSLPFFDVAAAKARLEADPLVKQASVRKLYPDQLVIDIVERTPYALWQKDGQVKAIGADGGAIDDVSDGRYAGLPFVVGEGANLRAREFTALLDAMEELRTRVEAGILIDQRRWNLRLKSGLDIKLPEDDPQAAIATLVKLEREQRILDKDVLALDFRAPDRVFVRLTRESAEAWAEAHAPKKKDAQP</sequence>
<dbReference type="EMBL" id="QNRK01000001">
    <property type="protein sequence ID" value="RBP18210.1"/>
    <property type="molecule type" value="Genomic_DNA"/>
</dbReference>
<comment type="caution">
    <text evidence="11">The sequence shown here is derived from an EMBL/GenBank/DDBJ whole genome shotgun (WGS) entry which is preliminary data.</text>
</comment>
<dbReference type="InterPro" id="IPR005548">
    <property type="entry name" value="Cell_div_FtsQ/DivIB_C"/>
</dbReference>
<dbReference type="Pfam" id="PF03799">
    <property type="entry name" value="FtsQ_DivIB_C"/>
    <property type="match status" value="1"/>
</dbReference>
<keyword evidence="7 9" id="KW-0472">Membrane</keyword>
<keyword evidence="5 9" id="KW-0812">Transmembrane</keyword>
<dbReference type="InterPro" id="IPR034746">
    <property type="entry name" value="POTRA"/>
</dbReference>
<dbReference type="Proteomes" id="UP000253529">
    <property type="component" value="Unassembled WGS sequence"/>
</dbReference>
<dbReference type="GO" id="GO:0043093">
    <property type="term" value="P:FtsZ-dependent cytokinesis"/>
    <property type="evidence" value="ECO:0007669"/>
    <property type="project" value="UniProtKB-UniRule"/>
</dbReference>
<dbReference type="InterPro" id="IPR026579">
    <property type="entry name" value="FtsQ"/>
</dbReference>
<evidence type="ECO:0000313" key="11">
    <source>
        <dbReference type="EMBL" id="RBP18210.1"/>
    </source>
</evidence>
<dbReference type="Gene3D" id="3.40.50.11690">
    <property type="entry name" value="Cell division protein FtsQ/DivIB"/>
    <property type="match status" value="1"/>
</dbReference>
<dbReference type="PANTHER" id="PTHR35851:SF1">
    <property type="entry name" value="CELL DIVISION PROTEIN FTSQ"/>
    <property type="match status" value="1"/>
</dbReference>
<proteinExistence type="inferred from homology"/>
<evidence type="ECO:0000256" key="4">
    <source>
        <dbReference type="ARBA" id="ARBA00022618"/>
    </source>
</evidence>
<dbReference type="GO" id="GO:0032153">
    <property type="term" value="C:cell division site"/>
    <property type="evidence" value="ECO:0007669"/>
    <property type="project" value="UniProtKB-UniRule"/>
</dbReference>
<dbReference type="Gene3D" id="3.10.20.310">
    <property type="entry name" value="membrane protein fhac"/>
    <property type="match status" value="1"/>
</dbReference>
<evidence type="ECO:0000256" key="2">
    <source>
        <dbReference type="ARBA" id="ARBA00022475"/>
    </source>
</evidence>
<evidence type="ECO:0000256" key="8">
    <source>
        <dbReference type="ARBA" id="ARBA00023306"/>
    </source>
</evidence>
<keyword evidence="3 9" id="KW-0997">Cell inner membrane</keyword>
<feature type="domain" description="POTRA" evidence="10">
    <location>
        <begin position="90"/>
        <end position="158"/>
    </location>
</feature>
<evidence type="ECO:0000256" key="3">
    <source>
        <dbReference type="ARBA" id="ARBA00022519"/>
    </source>
</evidence>
<dbReference type="OrthoDB" id="9783091at2"/>
<dbReference type="GO" id="GO:0090529">
    <property type="term" value="P:cell septum assembly"/>
    <property type="evidence" value="ECO:0007669"/>
    <property type="project" value="InterPro"/>
</dbReference>
<dbReference type="AlphaFoldDB" id="A0A366FW03"/>
<dbReference type="PANTHER" id="PTHR35851">
    <property type="entry name" value="CELL DIVISION PROTEIN FTSQ"/>
    <property type="match status" value="1"/>
</dbReference>
<keyword evidence="12" id="KW-1185">Reference proteome</keyword>
<dbReference type="RefSeq" id="WP_113887274.1">
    <property type="nucleotide sequence ID" value="NZ_QNRK01000001.1"/>
</dbReference>
<keyword evidence="8 9" id="KW-0131">Cell cycle</keyword>
<dbReference type="GO" id="GO:0005886">
    <property type="term" value="C:plasma membrane"/>
    <property type="evidence" value="ECO:0007669"/>
    <property type="project" value="UniProtKB-SubCell"/>
</dbReference>
<evidence type="ECO:0000313" key="12">
    <source>
        <dbReference type="Proteomes" id="UP000253529"/>
    </source>
</evidence>
<dbReference type="HAMAP" id="MF_00911">
    <property type="entry name" value="FtsQ_subfam"/>
    <property type="match status" value="1"/>
</dbReference>
<evidence type="ECO:0000256" key="1">
    <source>
        <dbReference type="ARBA" id="ARBA00004370"/>
    </source>
</evidence>
<dbReference type="InterPro" id="IPR013685">
    <property type="entry name" value="POTRA_FtsQ_type"/>
</dbReference>
<evidence type="ECO:0000256" key="7">
    <source>
        <dbReference type="ARBA" id="ARBA00023136"/>
    </source>
</evidence>
<reference evidence="11 12" key="1">
    <citation type="submission" date="2018-06" db="EMBL/GenBank/DDBJ databases">
        <title>Genomic Encyclopedia of Type Strains, Phase IV (KMG-IV): sequencing the most valuable type-strain genomes for metagenomic binning, comparative biology and taxonomic classification.</title>
        <authorList>
            <person name="Goeker M."/>
        </authorList>
    </citation>
    <scope>NUCLEOTIDE SEQUENCE [LARGE SCALE GENOMIC DNA]</scope>
    <source>
        <strain evidence="11 12">DSM 24875</strain>
    </source>
</reference>
<dbReference type="InterPro" id="IPR045335">
    <property type="entry name" value="FtsQ_C_sf"/>
</dbReference>
<keyword evidence="4 9" id="KW-0132">Cell division</keyword>
<evidence type="ECO:0000256" key="9">
    <source>
        <dbReference type="HAMAP-Rule" id="MF_00911"/>
    </source>
</evidence>
<evidence type="ECO:0000256" key="5">
    <source>
        <dbReference type="ARBA" id="ARBA00022692"/>
    </source>
</evidence>
<evidence type="ECO:0000256" key="6">
    <source>
        <dbReference type="ARBA" id="ARBA00022989"/>
    </source>
</evidence>
<comment type="similarity">
    <text evidence="9">Belongs to the FtsQ/DivIB family. FtsQ subfamily.</text>
</comment>
<protein>
    <recommendedName>
        <fullName evidence="9">Cell division protein FtsQ</fullName>
    </recommendedName>
</protein>
<accession>A0A366FW03</accession>
<name>A0A366FW03_9HYPH</name>
<gene>
    <name evidence="9" type="primary">ftsQ</name>
    <name evidence="11" type="ORF">DFR50_101154</name>
</gene>
<evidence type="ECO:0000259" key="10">
    <source>
        <dbReference type="PROSITE" id="PS51779"/>
    </source>
</evidence>
<organism evidence="11 12">
    <name type="scientific">Roseiarcus fermentans</name>
    <dbReference type="NCBI Taxonomy" id="1473586"/>
    <lineage>
        <taxon>Bacteria</taxon>
        <taxon>Pseudomonadati</taxon>
        <taxon>Pseudomonadota</taxon>
        <taxon>Alphaproteobacteria</taxon>
        <taxon>Hyphomicrobiales</taxon>
        <taxon>Roseiarcaceae</taxon>
        <taxon>Roseiarcus</taxon>
    </lineage>
</organism>
<keyword evidence="2 9" id="KW-1003">Cell membrane</keyword>
<comment type="function">
    <text evidence="9">Essential cell division protein.</text>
</comment>
<dbReference type="Pfam" id="PF08478">
    <property type="entry name" value="POTRA_1"/>
    <property type="match status" value="1"/>
</dbReference>